<evidence type="ECO:0000256" key="1">
    <source>
        <dbReference type="SAM" id="MobiDB-lite"/>
    </source>
</evidence>
<feature type="region of interest" description="Disordered" evidence="1">
    <location>
        <begin position="186"/>
        <end position="222"/>
    </location>
</feature>
<feature type="compositionally biased region" description="Basic residues" evidence="1">
    <location>
        <begin position="51"/>
        <end position="71"/>
    </location>
</feature>
<name>F2CVJ9_HORVV</name>
<feature type="compositionally biased region" description="Low complexity" evidence="1">
    <location>
        <begin position="32"/>
        <end position="45"/>
    </location>
</feature>
<proteinExistence type="evidence at transcript level"/>
<protein>
    <submittedName>
        <fullName evidence="2">Predicted protein</fullName>
    </submittedName>
</protein>
<accession>F2CVJ9</accession>
<feature type="region of interest" description="Disordered" evidence="1">
    <location>
        <begin position="17"/>
        <end position="131"/>
    </location>
</feature>
<dbReference type="EMBL" id="AK355652">
    <property type="protein sequence ID" value="BAJ86870.1"/>
    <property type="molecule type" value="mRNA"/>
</dbReference>
<dbReference type="AlphaFoldDB" id="F2CVJ9"/>
<feature type="compositionally biased region" description="Low complexity" evidence="1">
    <location>
        <begin position="88"/>
        <end position="131"/>
    </location>
</feature>
<reference evidence="2" key="1">
    <citation type="journal article" date="2011" name="Plant Physiol.">
        <title>Comprehensive sequence analysis of 24,783 barley full-length cDNAs derived from 12 clone libraries.</title>
        <authorList>
            <person name="Matsumoto T."/>
            <person name="Tanaka T."/>
            <person name="Sakai H."/>
            <person name="Amano N."/>
            <person name="Kanamori H."/>
            <person name="Kurita K."/>
            <person name="Kikuta A."/>
            <person name="Kamiya K."/>
            <person name="Yamamoto M."/>
            <person name="Ikawa H."/>
            <person name="Fujii N."/>
            <person name="Hori K."/>
            <person name="Itoh T."/>
            <person name="Sato K."/>
        </authorList>
    </citation>
    <scope>NUCLEOTIDE SEQUENCE</scope>
    <source>
        <tissue evidence="2">Shoot</tissue>
    </source>
</reference>
<sequence>MEWSELLAWGWGFEEEEGNVVPSGRTTHPAWRASAATTSLTSARGRSPKPPCRRSPARIRPVTARRRRSRALVRSFSSLPRPRRRSGGRSPSPAAASATKKSSESDSSSSSSLTAPSIRSSGSGRRSMPPCRGVWGAGSGLCTLGLARATGLWPARWHGASTRVGGRTAGMARRHARGAGSARGAHVAGRRHGHPPCSSFLPWPQPKPSHFDPPVHAPQHVC</sequence>
<evidence type="ECO:0000313" key="2">
    <source>
        <dbReference type="EMBL" id="BAJ86870.1"/>
    </source>
</evidence>
<organism evidence="2">
    <name type="scientific">Hordeum vulgare subsp. vulgare</name>
    <name type="common">Domesticated barley</name>
    <dbReference type="NCBI Taxonomy" id="112509"/>
    <lineage>
        <taxon>Eukaryota</taxon>
        <taxon>Viridiplantae</taxon>
        <taxon>Streptophyta</taxon>
        <taxon>Embryophyta</taxon>
        <taxon>Tracheophyta</taxon>
        <taxon>Spermatophyta</taxon>
        <taxon>Magnoliopsida</taxon>
        <taxon>Liliopsida</taxon>
        <taxon>Poales</taxon>
        <taxon>Poaceae</taxon>
        <taxon>BOP clade</taxon>
        <taxon>Pooideae</taxon>
        <taxon>Triticodae</taxon>
        <taxon>Triticeae</taxon>
        <taxon>Hordeinae</taxon>
        <taxon>Hordeum</taxon>
    </lineage>
</organism>